<evidence type="ECO:0000256" key="1">
    <source>
        <dbReference type="SAM" id="Phobius"/>
    </source>
</evidence>
<reference evidence="2 3" key="2">
    <citation type="submission" date="2021-08" db="EMBL/GenBank/DDBJ databases">
        <title>Rheinheimera aquimaris sp. nov., isolated from seawater of the East Sea in Korea.</title>
        <authorList>
            <person name="Kim K.H."/>
            <person name="Wenting R."/>
            <person name="Kim K.R."/>
            <person name="Jeon C.O."/>
        </authorList>
    </citation>
    <scope>NUCLEOTIDE SEQUENCE [LARGE SCALE GENOMIC DNA]</scope>
    <source>
        <strain evidence="2 3">MA-13</strain>
    </source>
</reference>
<accession>A0ABS7XAS7</accession>
<evidence type="ECO:0000313" key="3">
    <source>
        <dbReference type="Proteomes" id="UP000663814"/>
    </source>
</evidence>
<gene>
    <name evidence="2" type="ORF">I4W93_013685</name>
</gene>
<keyword evidence="1" id="KW-0472">Membrane</keyword>
<comment type="caution">
    <text evidence="2">The sequence shown here is derived from an EMBL/GenBank/DDBJ whole genome shotgun (WGS) entry which is preliminary data.</text>
</comment>
<protein>
    <submittedName>
        <fullName evidence="2">Uncharacterized protein</fullName>
    </submittedName>
</protein>
<keyword evidence="1" id="KW-0812">Transmembrane</keyword>
<keyword evidence="1" id="KW-1133">Transmembrane helix</keyword>
<sequence>MKMLQCPACGHKVNLKQAGATKKVNGIFMLQCANCQQWSHENRNAAVVKNLGLMLMITGSVMGYFQLGGIITGPLIALIGSLIAVATLFAVPRVVYTGI</sequence>
<organism evidence="2 3">
    <name type="scientific">Rheinheimera maricola</name>
    <dbReference type="NCBI Taxonomy" id="2793282"/>
    <lineage>
        <taxon>Bacteria</taxon>
        <taxon>Pseudomonadati</taxon>
        <taxon>Pseudomonadota</taxon>
        <taxon>Gammaproteobacteria</taxon>
        <taxon>Chromatiales</taxon>
        <taxon>Chromatiaceae</taxon>
        <taxon>Rheinheimera</taxon>
    </lineage>
</organism>
<feature type="transmembrane region" description="Helical" evidence="1">
    <location>
        <begin position="71"/>
        <end position="91"/>
    </location>
</feature>
<keyword evidence="3" id="KW-1185">Reference proteome</keyword>
<name>A0ABS7XAS7_9GAMM</name>
<dbReference type="Proteomes" id="UP000663814">
    <property type="component" value="Unassembled WGS sequence"/>
</dbReference>
<proteinExistence type="predicted"/>
<feature type="transmembrane region" description="Helical" evidence="1">
    <location>
        <begin position="46"/>
        <end position="65"/>
    </location>
</feature>
<dbReference type="RefSeq" id="WP_205312653.1">
    <property type="nucleotide sequence ID" value="NZ_JAERPS020000005.1"/>
</dbReference>
<reference evidence="2 3" key="1">
    <citation type="submission" date="2020-12" db="EMBL/GenBank/DDBJ databases">
        <authorList>
            <person name="Ruan W."/>
            <person name="Khan S.A."/>
            <person name="Jeon C.O."/>
        </authorList>
    </citation>
    <scope>NUCLEOTIDE SEQUENCE [LARGE SCALE GENOMIC DNA]</scope>
    <source>
        <strain evidence="2 3">MA-13</strain>
    </source>
</reference>
<dbReference type="EMBL" id="JAERPS020000005">
    <property type="protein sequence ID" value="MBZ9612648.1"/>
    <property type="molecule type" value="Genomic_DNA"/>
</dbReference>
<evidence type="ECO:0000313" key="2">
    <source>
        <dbReference type="EMBL" id="MBZ9612648.1"/>
    </source>
</evidence>